<dbReference type="Proteomes" id="UP000660611">
    <property type="component" value="Unassembled WGS sequence"/>
</dbReference>
<comment type="similarity">
    <text evidence="1">Belongs to the AHA1 family.</text>
</comment>
<dbReference type="Pfam" id="PF08327">
    <property type="entry name" value="AHSA1"/>
    <property type="match status" value="1"/>
</dbReference>
<dbReference type="InterPro" id="IPR013538">
    <property type="entry name" value="ASHA1/2-like_C"/>
</dbReference>
<accession>A0A919UD65</accession>
<proteinExistence type="inferred from homology"/>
<evidence type="ECO:0000313" key="4">
    <source>
        <dbReference type="EMBL" id="GIG51189.1"/>
    </source>
</evidence>
<evidence type="ECO:0000313" key="5">
    <source>
        <dbReference type="Proteomes" id="UP000660611"/>
    </source>
</evidence>
<comment type="caution">
    <text evidence="4">The sequence shown here is derived from an EMBL/GenBank/DDBJ whole genome shotgun (WGS) entry which is preliminary data.</text>
</comment>
<feature type="domain" description="Activator of Hsp90 ATPase homologue 1/2-like C-terminal" evidence="3">
    <location>
        <begin position="49"/>
        <end position="181"/>
    </location>
</feature>
<dbReference type="AlphaFoldDB" id="A0A919UD65"/>
<protein>
    <submittedName>
        <fullName evidence="4">Activator of HSP90 ATPase</fullName>
    </submittedName>
</protein>
<evidence type="ECO:0000259" key="3">
    <source>
        <dbReference type="Pfam" id="PF08327"/>
    </source>
</evidence>
<evidence type="ECO:0000256" key="2">
    <source>
        <dbReference type="SAM" id="MobiDB-lite"/>
    </source>
</evidence>
<dbReference type="CDD" id="cd07814">
    <property type="entry name" value="SRPBCC_CalC_Aha1-like"/>
    <property type="match status" value="1"/>
</dbReference>
<name>A0A919UD65_9ACTN</name>
<reference evidence="4" key="1">
    <citation type="submission" date="2021-01" db="EMBL/GenBank/DDBJ databases">
        <title>Whole genome shotgun sequence of Dactylosporangium siamense NBRC 106093.</title>
        <authorList>
            <person name="Komaki H."/>
            <person name="Tamura T."/>
        </authorList>
    </citation>
    <scope>NUCLEOTIDE SEQUENCE</scope>
    <source>
        <strain evidence="4">NBRC 106093</strain>
    </source>
</reference>
<keyword evidence="5" id="KW-1185">Reference proteome</keyword>
<dbReference type="EMBL" id="BONQ01000151">
    <property type="protein sequence ID" value="GIG51189.1"/>
    <property type="molecule type" value="Genomic_DNA"/>
</dbReference>
<organism evidence="4 5">
    <name type="scientific">Dactylosporangium siamense</name>
    <dbReference type="NCBI Taxonomy" id="685454"/>
    <lineage>
        <taxon>Bacteria</taxon>
        <taxon>Bacillati</taxon>
        <taxon>Actinomycetota</taxon>
        <taxon>Actinomycetes</taxon>
        <taxon>Micromonosporales</taxon>
        <taxon>Micromonosporaceae</taxon>
        <taxon>Dactylosporangium</taxon>
    </lineage>
</organism>
<dbReference type="InterPro" id="IPR023393">
    <property type="entry name" value="START-like_dom_sf"/>
</dbReference>
<feature type="region of interest" description="Disordered" evidence="2">
    <location>
        <begin position="1"/>
        <end position="26"/>
    </location>
</feature>
<dbReference type="SUPFAM" id="SSF55961">
    <property type="entry name" value="Bet v1-like"/>
    <property type="match status" value="1"/>
</dbReference>
<sequence length="184" mass="20490">MARRRLRLTASEEPATTPRGSRRPGRLLRTGKERSVHTAEYSITRKLAAEPQRVYRAWTTPAGFSRWFGPREFTMPEDRIVMQTRPGGAWQVVMLDDAGNEHALGGVYRELDAPARLVMTTGHPDDTTSGTASTVSVMFKPTGDGGTEMTMRQQGLTTDAARAEDAVAGWRQFFDRLAEHLGQR</sequence>
<dbReference type="Gene3D" id="3.30.530.20">
    <property type="match status" value="1"/>
</dbReference>
<gene>
    <name evidence="4" type="ORF">Dsi01nite_092300</name>
</gene>
<evidence type="ECO:0000256" key="1">
    <source>
        <dbReference type="ARBA" id="ARBA00006817"/>
    </source>
</evidence>